<evidence type="ECO:0000313" key="5">
    <source>
        <dbReference type="EMBL" id="QUI25284.1"/>
    </source>
</evidence>
<keyword evidence="3" id="KW-0786">Thiamine pyrophosphate</keyword>
<dbReference type="PANTHER" id="PTHR11516:SF60">
    <property type="entry name" value="PYRUVATE DEHYDROGENASE E1 COMPONENT SUBUNIT ALPHA"/>
    <property type="match status" value="1"/>
</dbReference>
<dbReference type="InterPro" id="IPR029061">
    <property type="entry name" value="THDP-binding"/>
</dbReference>
<dbReference type="GO" id="GO:0006086">
    <property type="term" value="P:pyruvate decarboxylation to acetyl-CoA"/>
    <property type="evidence" value="ECO:0007669"/>
    <property type="project" value="TreeGrafter"/>
</dbReference>
<dbReference type="PANTHER" id="PTHR11516">
    <property type="entry name" value="PYRUVATE DEHYDROGENASE E1 COMPONENT, ALPHA SUBUNIT BACTERIAL AND ORGANELLAR"/>
    <property type="match status" value="1"/>
</dbReference>
<proteinExistence type="predicted"/>
<evidence type="ECO:0000256" key="2">
    <source>
        <dbReference type="ARBA" id="ARBA00023002"/>
    </source>
</evidence>
<organism evidence="5 6">
    <name type="scientific">Vallitalea pronyensis</name>
    <dbReference type="NCBI Taxonomy" id="1348613"/>
    <lineage>
        <taxon>Bacteria</taxon>
        <taxon>Bacillati</taxon>
        <taxon>Bacillota</taxon>
        <taxon>Clostridia</taxon>
        <taxon>Lachnospirales</taxon>
        <taxon>Vallitaleaceae</taxon>
        <taxon>Vallitalea</taxon>
    </lineage>
</organism>
<dbReference type="InterPro" id="IPR050642">
    <property type="entry name" value="PDH_E1_Alpha_Subunit"/>
</dbReference>
<dbReference type="Pfam" id="PF00676">
    <property type="entry name" value="E1_dh"/>
    <property type="match status" value="1"/>
</dbReference>
<protein>
    <submittedName>
        <fullName evidence="5">Thiamine pyrophosphate-dependent dehydrogenase E1 component subunit alpha</fullName>
    </submittedName>
</protein>
<dbReference type="InterPro" id="IPR001017">
    <property type="entry name" value="DH_E1"/>
</dbReference>
<gene>
    <name evidence="5" type="ORF">HZI73_24600</name>
</gene>
<dbReference type="RefSeq" id="WP_212695984.1">
    <property type="nucleotide sequence ID" value="NZ_CP058649.1"/>
</dbReference>
<evidence type="ECO:0000313" key="6">
    <source>
        <dbReference type="Proteomes" id="UP000683246"/>
    </source>
</evidence>
<feature type="domain" description="Dehydrogenase E1 component" evidence="4">
    <location>
        <begin position="38"/>
        <end position="311"/>
    </location>
</feature>
<dbReference type="Proteomes" id="UP000683246">
    <property type="component" value="Chromosome"/>
</dbReference>
<keyword evidence="6" id="KW-1185">Reference proteome</keyword>
<dbReference type="AlphaFoldDB" id="A0A8J8MPK3"/>
<evidence type="ECO:0000256" key="3">
    <source>
        <dbReference type="ARBA" id="ARBA00023052"/>
    </source>
</evidence>
<evidence type="ECO:0000256" key="1">
    <source>
        <dbReference type="ARBA" id="ARBA00001964"/>
    </source>
</evidence>
<sequence length="325" mass="36247">MKKQELITAYKRMNRIRKFGEYVHESTTNKRSIETPFVGIMHIQTGEEGYSCALIPQLRDDDYLSTTYRNHAHTLARGMDLKGLAAEVCGRVTGVCKGRAGNMHAVDQNLNFIAGFGIIGAGLPSTCGTALASKIKETDQISVAFFGDGAMAQGAVHESLNIASVFKLPVLFVNNNNHYAMSTPSKNNLATESTINYAKGYAMKTYHCDGMDFFESYDVAKEAIDYVRSGFGPCFIEYDCYRYGGQFEGDPQDYKLQEEVDYYMAKDPLKRFREGAIERGLLTAEELDSIEKLVDQEVEEAMAFALNSEKVGPEDIVRDTYADVY</sequence>
<dbReference type="EMBL" id="CP058649">
    <property type="protein sequence ID" value="QUI25284.1"/>
    <property type="molecule type" value="Genomic_DNA"/>
</dbReference>
<dbReference type="KEGG" id="vpy:HZI73_24600"/>
<comment type="cofactor">
    <cofactor evidence="1">
        <name>thiamine diphosphate</name>
        <dbReference type="ChEBI" id="CHEBI:58937"/>
    </cofactor>
</comment>
<evidence type="ECO:0000259" key="4">
    <source>
        <dbReference type="Pfam" id="PF00676"/>
    </source>
</evidence>
<dbReference type="Gene3D" id="3.40.50.970">
    <property type="match status" value="1"/>
</dbReference>
<reference evidence="5" key="1">
    <citation type="submission" date="2020-07" db="EMBL/GenBank/DDBJ databases">
        <title>Vallitalea pronyensis genome.</title>
        <authorList>
            <person name="Postec A."/>
        </authorList>
    </citation>
    <scope>NUCLEOTIDE SEQUENCE</scope>
    <source>
        <strain evidence="5">FatNI3</strain>
    </source>
</reference>
<keyword evidence="2" id="KW-0560">Oxidoreductase</keyword>
<dbReference type="SUPFAM" id="SSF52518">
    <property type="entry name" value="Thiamin diphosphate-binding fold (THDP-binding)"/>
    <property type="match status" value="1"/>
</dbReference>
<dbReference type="CDD" id="cd02000">
    <property type="entry name" value="TPP_E1_PDC_ADC_BCADC"/>
    <property type="match status" value="1"/>
</dbReference>
<dbReference type="GO" id="GO:0004739">
    <property type="term" value="F:pyruvate dehydrogenase (acetyl-transferring) activity"/>
    <property type="evidence" value="ECO:0007669"/>
    <property type="project" value="TreeGrafter"/>
</dbReference>
<accession>A0A8J8MPK3</accession>
<name>A0A8J8MPK3_9FIRM</name>